<evidence type="ECO:0000313" key="2">
    <source>
        <dbReference type="Proteomes" id="UP001055811"/>
    </source>
</evidence>
<keyword evidence="2" id="KW-1185">Reference proteome</keyword>
<organism evidence="1 2">
    <name type="scientific">Cichorium intybus</name>
    <name type="common">Chicory</name>
    <dbReference type="NCBI Taxonomy" id="13427"/>
    <lineage>
        <taxon>Eukaryota</taxon>
        <taxon>Viridiplantae</taxon>
        <taxon>Streptophyta</taxon>
        <taxon>Embryophyta</taxon>
        <taxon>Tracheophyta</taxon>
        <taxon>Spermatophyta</taxon>
        <taxon>Magnoliopsida</taxon>
        <taxon>eudicotyledons</taxon>
        <taxon>Gunneridae</taxon>
        <taxon>Pentapetalae</taxon>
        <taxon>asterids</taxon>
        <taxon>campanulids</taxon>
        <taxon>Asterales</taxon>
        <taxon>Asteraceae</taxon>
        <taxon>Cichorioideae</taxon>
        <taxon>Cichorieae</taxon>
        <taxon>Cichoriinae</taxon>
        <taxon>Cichorium</taxon>
    </lineage>
</organism>
<proteinExistence type="predicted"/>
<comment type="caution">
    <text evidence="1">The sequence shown here is derived from an EMBL/GenBank/DDBJ whole genome shotgun (WGS) entry which is preliminary data.</text>
</comment>
<evidence type="ECO:0000313" key="1">
    <source>
        <dbReference type="EMBL" id="KAI3688534.1"/>
    </source>
</evidence>
<name>A0ACB8YT41_CICIN</name>
<accession>A0ACB8YT41</accession>
<protein>
    <submittedName>
        <fullName evidence="1">Uncharacterized protein</fullName>
    </submittedName>
</protein>
<gene>
    <name evidence="1" type="ORF">L2E82_46173</name>
</gene>
<reference evidence="2" key="1">
    <citation type="journal article" date="2022" name="Mol. Ecol. Resour.">
        <title>The genomes of chicory, endive, great burdock and yacon provide insights into Asteraceae palaeo-polyploidization history and plant inulin production.</title>
        <authorList>
            <person name="Fan W."/>
            <person name="Wang S."/>
            <person name="Wang H."/>
            <person name="Wang A."/>
            <person name="Jiang F."/>
            <person name="Liu H."/>
            <person name="Zhao H."/>
            <person name="Xu D."/>
            <person name="Zhang Y."/>
        </authorList>
    </citation>
    <scope>NUCLEOTIDE SEQUENCE [LARGE SCALE GENOMIC DNA]</scope>
    <source>
        <strain evidence="2">cv. Punajuju</strain>
    </source>
</reference>
<dbReference type="Proteomes" id="UP001055811">
    <property type="component" value="Linkage Group LG09"/>
</dbReference>
<dbReference type="EMBL" id="CM042017">
    <property type="protein sequence ID" value="KAI3688534.1"/>
    <property type="molecule type" value="Genomic_DNA"/>
</dbReference>
<sequence>MADFLLYVSAGNTVEKKCTRNMSGVSLKVTEALALPITYNMKATSASNYGSGSTSSSSHKQMLKLFSRRRDDLHSHNRPPVLFIFRQLTKSHFEDDPPFSPIIKTLEPQNKKNKKLKEDTSNKKTHTKFPIKSNLPFDFRYSYSETNPSIEPIGYRETPKFSPFGPGRLERKWTGTAAPLQQAVDMAKVEEERNAVLGNPLSEEEVSELIERYRHSDCSRQINLGKGGVTHNMIDDIHNHWKKAEAVRIKCLGVPTLDMDNVCYHIEDKSGGKIIHRQINILLLYRGRNYNPKNRPVVPLMLWKPYPPIYPKLIKNVADGLTFEETKELRNRGLNSPPLIKLTRNGVYANVVEKVREAFKVEEVVRLDCAHVGMSDCKRIAVKLRDLVPCVPILYKDEQIVLWSGKKVTETALLV</sequence>
<reference evidence="1 2" key="2">
    <citation type="journal article" date="2022" name="Mol. Ecol. Resour.">
        <title>The genomes of chicory, endive, great burdock and yacon provide insights into Asteraceae paleo-polyploidization history and plant inulin production.</title>
        <authorList>
            <person name="Fan W."/>
            <person name="Wang S."/>
            <person name="Wang H."/>
            <person name="Wang A."/>
            <person name="Jiang F."/>
            <person name="Liu H."/>
            <person name="Zhao H."/>
            <person name="Xu D."/>
            <person name="Zhang Y."/>
        </authorList>
    </citation>
    <scope>NUCLEOTIDE SEQUENCE [LARGE SCALE GENOMIC DNA]</scope>
    <source>
        <strain evidence="2">cv. Punajuju</strain>
        <tissue evidence="1">Leaves</tissue>
    </source>
</reference>